<reference evidence="1 2" key="1">
    <citation type="submission" date="2014-06" db="EMBL/GenBank/DDBJ databases">
        <title>Evolutionary Origins and Diversification of the Mycorrhizal Mutualists.</title>
        <authorList>
            <consortium name="DOE Joint Genome Institute"/>
            <consortium name="Mycorrhizal Genomics Consortium"/>
            <person name="Kohler A."/>
            <person name="Kuo A."/>
            <person name="Nagy L.G."/>
            <person name="Floudas D."/>
            <person name="Copeland A."/>
            <person name="Barry K.W."/>
            <person name="Cichocki N."/>
            <person name="Veneault-Fourrey C."/>
            <person name="LaButti K."/>
            <person name="Lindquist E.A."/>
            <person name="Lipzen A."/>
            <person name="Lundell T."/>
            <person name="Morin E."/>
            <person name="Murat C."/>
            <person name="Riley R."/>
            <person name="Ohm R."/>
            <person name="Sun H."/>
            <person name="Tunlid A."/>
            <person name="Henrissat B."/>
            <person name="Grigoriev I.V."/>
            <person name="Hibbett D.S."/>
            <person name="Martin F."/>
        </authorList>
    </citation>
    <scope>NUCLEOTIDE SEQUENCE [LARGE SCALE GENOMIC DNA]</scope>
    <source>
        <strain evidence="1 2">SS14</strain>
    </source>
</reference>
<sequence>MSLKVGRRITFWKKPSSNNESNDIREDWMEDSMKVANLTIIAGDAVPGVRGVIKAAAGMFIALLQPVQQMGKNKEDCRILITSVAQLLQAVNKELKTGSSFENINTHI</sequence>
<dbReference type="HOGENOM" id="CLU_2198687_0_0_1"/>
<dbReference type="EMBL" id="KN837124">
    <property type="protein sequence ID" value="KIJ43223.1"/>
    <property type="molecule type" value="Genomic_DNA"/>
</dbReference>
<dbReference type="AlphaFoldDB" id="A0A0C9UJJ0"/>
<protein>
    <submittedName>
        <fullName evidence="1">Uncharacterized protein</fullName>
    </submittedName>
</protein>
<gene>
    <name evidence="1" type="ORF">M422DRAFT_253427</name>
</gene>
<accession>A0A0C9UJJ0</accession>
<proteinExistence type="predicted"/>
<evidence type="ECO:0000313" key="1">
    <source>
        <dbReference type="EMBL" id="KIJ43223.1"/>
    </source>
</evidence>
<keyword evidence="2" id="KW-1185">Reference proteome</keyword>
<name>A0A0C9UJJ0_SPHS4</name>
<dbReference type="Proteomes" id="UP000054279">
    <property type="component" value="Unassembled WGS sequence"/>
</dbReference>
<organism evidence="1 2">
    <name type="scientific">Sphaerobolus stellatus (strain SS14)</name>
    <dbReference type="NCBI Taxonomy" id="990650"/>
    <lineage>
        <taxon>Eukaryota</taxon>
        <taxon>Fungi</taxon>
        <taxon>Dikarya</taxon>
        <taxon>Basidiomycota</taxon>
        <taxon>Agaricomycotina</taxon>
        <taxon>Agaricomycetes</taxon>
        <taxon>Phallomycetidae</taxon>
        <taxon>Geastrales</taxon>
        <taxon>Sphaerobolaceae</taxon>
        <taxon>Sphaerobolus</taxon>
    </lineage>
</organism>
<dbReference type="OrthoDB" id="2924458at2759"/>
<evidence type="ECO:0000313" key="2">
    <source>
        <dbReference type="Proteomes" id="UP000054279"/>
    </source>
</evidence>